<dbReference type="EMBL" id="KK088443">
    <property type="protein sequence ID" value="EYE91553.1"/>
    <property type="molecule type" value="Genomic_DNA"/>
</dbReference>
<dbReference type="Proteomes" id="UP000019804">
    <property type="component" value="Unassembled WGS sequence"/>
</dbReference>
<accession>A0A017S3I6</accession>
<name>A0A017S3I6_ASPRC</name>
<keyword evidence="2" id="KW-1185">Reference proteome</keyword>
<sequence length="113" mass="12366">MVATAAPSAEPIELDARGLEAREDRINVDVCLQANWGSCTSIAVYTQHDCYSLNGSTVNENVRSVKIPDGYRCRFWASTKCNGDSTADIYSPKAHQIPTNMQSSASSIKCYKN</sequence>
<dbReference type="AlphaFoldDB" id="A0A017S3I6"/>
<evidence type="ECO:0000313" key="1">
    <source>
        <dbReference type="EMBL" id="EYE91553.1"/>
    </source>
</evidence>
<dbReference type="GeneID" id="63694906"/>
<proteinExistence type="predicted"/>
<organism evidence="1 2">
    <name type="scientific">Aspergillus ruber (strain CBS 135680)</name>
    <dbReference type="NCBI Taxonomy" id="1388766"/>
    <lineage>
        <taxon>Eukaryota</taxon>
        <taxon>Fungi</taxon>
        <taxon>Dikarya</taxon>
        <taxon>Ascomycota</taxon>
        <taxon>Pezizomycotina</taxon>
        <taxon>Eurotiomycetes</taxon>
        <taxon>Eurotiomycetidae</taxon>
        <taxon>Eurotiales</taxon>
        <taxon>Aspergillaceae</taxon>
        <taxon>Aspergillus</taxon>
        <taxon>Aspergillus subgen. Aspergillus</taxon>
    </lineage>
</organism>
<gene>
    <name evidence="1" type="ORF">EURHEDRAFT_389404</name>
</gene>
<reference evidence="2" key="1">
    <citation type="journal article" date="2014" name="Nat. Commun.">
        <title>Genomic adaptations of the halophilic Dead Sea filamentous fungus Eurotium rubrum.</title>
        <authorList>
            <person name="Kis-Papo T."/>
            <person name="Weig A.R."/>
            <person name="Riley R."/>
            <person name="Persoh D."/>
            <person name="Salamov A."/>
            <person name="Sun H."/>
            <person name="Lipzen A."/>
            <person name="Wasser S.P."/>
            <person name="Rambold G."/>
            <person name="Grigoriev I.V."/>
            <person name="Nevo E."/>
        </authorList>
    </citation>
    <scope>NUCLEOTIDE SEQUENCE [LARGE SCALE GENOMIC DNA]</scope>
    <source>
        <strain evidence="2">CBS 135680</strain>
    </source>
</reference>
<evidence type="ECO:0000313" key="2">
    <source>
        <dbReference type="Proteomes" id="UP000019804"/>
    </source>
</evidence>
<dbReference type="OrthoDB" id="4323739at2759"/>
<dbReference type="HOGENOM" id="CLU_2096363_0_0_1"/>
<protein>
    <submittedName>
        <fullName evidence="1">Uncharacterized protein</fullName>
    </submittedName>
</protein>
<dbReference type="RefSeq" id="XP_040635243.1">
    <property type="nucleotide sequence ID" value="XM_040779782.1"/>
</dbReference>
<dbReference type="Gene3D" id="2.60.20.10">
    <property type="entry name" value="Crystallins"/>
    <property type="match status" value="1"/>
</dbReference>